<evidence type="ECO:0000313" key="3">
    <source>
        <dbReference type="Proteomes" id="UP000050761"/>
    </source>
</evidence>
<evidence type="ECO:0000256" key="1">
    <source>
        <dbReference type="SAM" id="Phobius"/>
    </source>
</evidence>
<name>A0A183GPB4_HELPZ</name>
<gene>
    <name evidence="2" type="ORF">HPBE_LOCUS24533</name>
</gene>
<reference evidence="4" key="2">
    <citation type="submission" date="2019-09" db="UniProtKB">
        <authorList>
            <consortium name="WormBaseParasite"/>
        </authorList>
    </citation>
    <scope>IDENTIFICATION</scope>
</reference>
<keyword evidence="1" id="KW-1133">Transmembrane helix</keyword>
<evidence type="ECO:0000313" key="2">
    <source>
        <dbReference type="EMBL" id="VDP45691.1"/>
    </source>
</evidence>
<sequence length="85" mass="9206">MSSAHQMNGGGFWILCGCVVIVLLYCVNYGVFVDEENVMVATIELDSERGMSSFGAILVGGGRSETISRPNVLQCNNWAKTCINK</sequence>
<accession>A0A183GPB4</accession>
<dbReference type="Proteomes" id="UP000050761">
    <property type="component" value="Unassembled WGS sequence"/>
</dbReference>
<organism evidence="3 4">
    <name type="scientific">Heligmosomoides polygyrus</name>
    <name type="common">Parasitic roundworm</name>
    <dbReference type="NCBI Taxonomy" id="6339"/>
    <lineage>
        <taxon>Eukaryota</taxon>
        <taxon>Metazoa</taxon>
        <taxon>Ecdysozoa</taxon>
        <taxon>Nematoda</taxon>
        <taxon>Chromadorea</taxon>
        <taxon>Rhabditida</taxon>
        <taxon>Rhabditina</taxon>
        <taxon>Rhabditomorpha</taxon>
        <taxon>Strongyloidea</taxon>
        <taxon>Heligmosomidae</taxon>
        <taxon>Heligmosomoides</taxon>
    </lineage>
</organism>
<dbReference type="WBParaSite" id="HPBE_0002453401-mRNA-1">
    <property type="protein sequence ID" value="HPBE_0002453401-mRNA-1"/>
    <property type="gene ID" value="HPBE_0002453401"/>
</dbReference>
<reference evidence="2 3" key="1">
    <citation type="submission" date="2018-11" db="EMBL/GenBank/DDBJ databases">
        <authorList>
            <consortium name="Pathogen Informatics"/>
        </authorList>
    </citation>
    <scope>NUCLEOTIDE SEQUENCE [LARGE SCALE GENOMIC DNA]</scope>
</reference>
<keyword evidence="3" id="KW-1185">Reference proteome</keyword>
<dbReference type="AlphaFoldDB" id="A0A183GPB4"/>
<keyword evidence="1" id="KW-0812">Transmembrane</keyword>
<accession>A0A3P8DPG4</accession>
<protein>
    <submittedName>
        <fullName evidence="4">Transmembrane protein</fullName>
    </submittedName>
</protein>
<dbReference type="EMBL" id="UZAH01036476">
    <property type="protein sequence ID" value="VDP45691.1"/>
    <property type="molecule type" value="Genomic_DNA"/>
</dbReference>
<evidence type="ECO:0000313" key="4">
    <source>
        <dbReference type="WBParaSite" id="HPBE_0002453401-mRNA-1"/>
    </source>
</evidence>
<keyword evidence="1" id="KW-0472">Membrane</keyword>
<feature type="transmembrane region" description="Helical" evidence="1">
    <location>
        <begin position="12"/>
        <end position="32"/>
    </location>
</feature>
<proteinExistence type="predicted"/>